<protein>
    <submittedName>
        <fullName evidence="1">Uncharacterized protein</fullName>
    </submittedName>
</protein>
<evidence type="ECO:0000313" key="2">
    <source>
        <dbReference type="Proteomes" id="UP000239156"/>
    </source>
</evidence>
<dbReference type="VEuPathDB" id="FungiDB:PSHT_08227"/>
<organism evidence="1 2">
    <name type="scientific">Puccinia striiformis</name>
    <dbReference type="NCBI Taxonomy" id="27350"/>
    <lineage>
        <taxon>Eukaryota</taxon>
        <taxon>Fungi</taxon>
        <taxon>Dikarya</taxon>
        <taxon>Basidiomycota</taxon>
        <taxon>Pucciniomycotina</taxon>
        <taxon>Pucciniomycetes</taxon>
        <taxon>Pucciniales</taxon>
        <taxon>Pucciniaceae</taxon>
        <taxon>Puccinia</taxon>
    </lineage>
</organism>
<keyword evidence="2" id="KW-1185">Reference proteome</keyword>
<gene>
    <name evidence="1" type="ORF">PSTT_04367</name>
</gene>
<evidence type="ECO:0000313" key="1">
    <source>
        <dbReference type="EMBL" id="POW12781.1"/>
    </source>
</evidence>
<proteinExistence type="predicted"/>
<comment type="caution">
    <text evidence="1">The sequence shown here is derived from an EMBL/GenBank/DDBJ whole genome shotgun (WGS) entry which is preliminary data.</text>
</comment>
<dbReference type="Proteomes" id="UP000239156">
    <property type="component" value="Unassembled WGS sequence"/>
</dbReference>
<name>A0A2S4VTD2_9BASI</name>
<reference evidence="1" key="1">
    <citation type="submission" date="2017-12" db="EMBL/GenBank/DDBJ databases">
        <title>Gene loss provides genomic basis for host adaptation in cereal stripe rust fungi.</title>
        <authorList>
            <person name="Xia C."/>
        </authorList>
    </citation>
    <scope>NUCLEOTIDE SEQUENCE [LARGE SCALE GENOMIC DNA]</scope>
    <source>
        <strain evidence="1">93-210</strain>
    </source>
</reference>
<dbReference type="AlphaFoldDB" id="A0A2S4VTD2"/>
<accession>A0A2S4VTD2</accession>
<dbReference type="VEuPathDB" id="FungiDB:PSTT_04367"/>
<dbReference type="EMBL" id="PKSL01000029">
    <property type="protein sequence ID" value="POW12781.1"/>
    <property type="molecule type" value="Genomic_DNA"/>
</dbReference>
<sequence>MPACKYQLLLSPQKSHPSSDLPILASGMTFRRLPRCKIGERPDSCLHLSAATKKLAAAVVPPSCLSTPPIDAHAPLLEKPVAAPAVPARALRSLELVALREPRLGITATAPSEFAEYFIFKATPPCPVLSCLLTSEEKQVELSGIQDVFPSAKVEVASWKWDSYIRRQTQGLTGINQRCEGVLPIVAKIIWCSPQTFSNMIPNCIKHKFIAKNL</sequence>